<evidence type="ECO:0000256" key="3">
    <source>
        <dbReference type="PROSITE-ProRule" id="PRU01106"/>
    </source>
</evidence>
<keyword evidence="2 3" id="KW-0378">Hydrolase</keyword>
<dbReference type="SUPFAM" id="SSF54637">
    <property type="entry name" value="Thioesterase/thiol ester dehydrase-isomerase"/>
    <property type="match status" value="1"/>
</dbReference>
<dbReference type="EMBL" id="FMSV02000558">
    <property type="protein sequence ID" value="SEH09093.1"/>
    <property type="molecule type" value="Genomic_DNA"/>
</dbReference>
<dbReference type="Proteomes" id="UP000236724">
    <property type="component" value="Unassembled WGS sequence"/>
</dbReference>
<evidence type="ECO:0000313" key="5">
    <source>
        <dbReference type="EMBL" id="SEH09093.1"/>
    </source>
</evidence>
<feature type="domain" description="HotDog ACOT-type" evidence="4">
    <location>
        <begin position="1"/>
        <end position="110"/>
    </location>
</feature>
<protein>
    <submittedName>
        <fullName evidence="5">Thioesterase superfamily protein</fullName>
    </submittedName>
</protein>
<comment type="similarity">
    <text evidence="1">Belongs to the acyl coenzyme A hydrolase family.</text>
</comment>
<dbReference type="RefSeq" id="WP_103922582.1">
    <property type="nucleotide sequence ID" value="NZ_FMSV02000558.1"/>
</dbReference>
<dbReference type="InterPro" id="IPR006683">
    <property type="entry name" value="Thioestr_dom"/>
</dbReference>
<dbReference type="GO" id="GO:0009062">
    <property type="term" value="P:fatty acid catabolic process"/>
    <property type="evidence" value="ECO:0007669"/>
    <property type="project" value="TreeGrafter"/>
</dbReference>
<proteinExistence type="inferred from homology"/>
<dbReference type="PANTHER" id="PTHR11049:SF31">
    <property type="entry name" value="HOTDOG ACOT-TYPE DOMAIN-CONTAINING PROTEIN"/>
    <property type="match status" value="1"/>
</dbReference>
<dbReference type="GO" id="GO:0005829">
    <property type="term" value="C:cytosol"/>
    <property type="evidence" value="ECO:0007669"/>
    <property type="project" value="TreeGrafter"/>
</dbReference>
<dbReference type="OrthoDB" id="8894489at2"/>
<gene>
    <name evidence="5" type="ORF">MBHS_04987</name>
</gene>
<name>A0A1H6FHG7_9GAMM</name>
<dbReference type="PANTHER" id="PTHR11049">
    <property type="entry name" value="ACYL COENZYME A THIOESTER HYDROLASE"/>
    <property type="match status" value="1"/>
</dbReference>
<evidence type="ECO:0000313" key="6">
    <source>
        <dbReference type="Proteomes" id="UP000236724"/>
    </source>
</evidence>
<dbReference type="CDD" id="cd03442">
    <property type="entry name" value="BFIT_BACH"/>
    <property type="match status" value="1"/>
</dbReference>
<dbReference type="InterPro" id="IPR033120">
    <property type="entry name" value="HOTDOG_ACOT"/>
</dbReference>
<organism evidence="5 6">
    <name type="scientific">Candidatus Venteria ishoeyi</name>
    <dbReference type="NCBI Taxonomy" id="1899563"/>
    <lineage>
        <taxon>Bacteria</taxon>
        <taxon>Pseudomonadati</taxon>
        <taxon>Pseudomonadota</taxon>
        <taxon>Gammaproteobacteria</taxon>
        <taxon>Thiotrichales</taxon>
        <taxon>Thiotrichaceae</taxon>
        <taxon>Venteria</taxon>
    </lineage>
</organism>
<dbReference type="PROSITE" id="PS51770">
    <property type="entry name" value="HOTDOG_ACOT"/>
    <property type="match status" value="1"/>
</dbReference>
<dbReference type="InterPro" id="IPR029069">
    <property type="entry name" value="HotDog_dom_sf"/>
</dbReference>
<dbReference type="GO" id="GO:0006637">
    <property type="term" value="P:acyl-CoA metabolic process"/>
    <property type="evidence" value="ECO:0007669"/>
    <property type="project" value="TreeGrafter"/>
</dbReference>
<dbReference type="GO" id="GO:0052816">
    <property type="term" value="F:long-chain fatty acyl-CoA hydrolase activity"/>
    <property type="evidence" value="ECO:0007669"/>
    <property type="project" value="TreeGrafter"/>
</dbReference>
<dbReference type="InterPro" id="IPR040170">
    <property type="entry name" value="Cytosol_ACT"/>
</dbReference>
<evidence type="ECO:0000256" key="2">
    <source>
        <dbReference type="ARBA" id="ARBA00022801"/>
    </source>
</evidence>
<dbReference type="Pfam" id="PF03061">
    <property type="entry name" value="4HBT"/>
    <property type="match status" value="1"/>
</dbReference>
<dbReference type="Gene3D" id="3.10.129.10">
    <property type="entry name" value="Hotdog Thioesterase"/>
    <property type="match status" value="1"/>
</dbReference>
<keyword evidence="6" id="KW-1185">Reference proteome</keyword>
<accession>A0A1H6FHG7</accession>
<reference evidence="5 6" key="1">
    <citation type="submission" date="2016-10" db="EMBL/GenBank/DDBJ databases">
        <authorList>
            <person name="de Groot N.N."/>
        </authorList>
    </citation>
    <scope>NUCLEOTIDE SEQUENCE [LARGE SCALE GENOMIC DNA]</scope>
    <source>
        <strain evidence="5">MBHS1</strain>
    </source>
</reference>
<evidence type="ECO:0000259" key="4">
    <source>
        <dbReference type="PROSITE" id="PS51770"/>
    </source>
</evidence>
<sequence>MQNYQLILTEHLNHYGYLFGGNLLKWVDESAYICARLEHPGKSFVTVGMDEVSYKKRVELGSILLFNVEKEKTGNTSVTYRVIVSVASSLEDDCAEIFSTMVTFVCIDKNGNKCPIN</sequence>
<dbReference type="AlphaFoldDB" id="A0A1H6FHG7"/>
<evidence type="ECO:0000256" key="1">
    <source>
        <dbReference type="ARBA" id="ARBA00010458"/>
    </source>
</evidence>